<proteinExistence type="predicted"/>
<dbReference type="EMBL" id="RBIQ01000007">
    <property type="protein sequence ID" value="RKR14173.1"/>
    <property type="molecule type" value="Genomic_DNA"/>
</dbReference>
<dbReference type="AlphaFoldDB" id="A0A495EC92"/>
<evidence type="ECO:0000313" key="1">
    <source>
        <dbReference type="EMBL" id="RKR14173.1"/>
    </source>
</evidence>
<dbReference type="RefSeq" id="WP_317124766.1">
    <property type="nucleotide sequence ID" value="NZ_RBIQ01000007.1"/>
</dbReference>
<reference evidence="1 2" key="1">
    <citation type="submission" date="2018-10" db="EMBL/GenBank/DDBJ databases">
        <title>Genomic Encyclopedia of Archaeal and Bacterial Type Strains, Phase II (KMG-II): from individual species to whole genera.</title>
        <authorList>
            <person name="Goeker M."/>
        </authorList>
    </citation>
    <scope>NUCLEOTIDE SEQUENCE [LARGE SCALE GENOMIC DNA]</scope>
    <source>
        <strain evidence="1 2">DSM 25230</strain>
    </source>
</reference>
<keyword evidence="2" id="KW-1185">Reference proteome</keyword>
<organism evidence="1 2">
    <name type="scientific">Maribacter vaceletii</name>
    <dbReference type="NCBI Taxonomy" id="1206816"/>
    <lineage>
        <taxon>Bacteria</taxon>
        <taxon>Pseudomonadati</taxon>
        <taxon>Bacteroidota</taxon>
        <taxon>Flavobacteriia</taxon>
        <taxon>Flavobacteriales</taxon>
        <taxon>Flavobacteriaceae</taxon>
        <taxon>Maribacter</taxon>
    </lineage>
</organism>
<accession>A0A495EC92</accession>
<sequence>MFLEENFNNSNELIQQAIKELLYTKLIAQLLKDFSLANIPFDVPENVKSKELQKLLHEKLYVLIMEKFNDYLNLLYVVDVPEKVFKGIKVTDVVEVAEQVSFLILKREFLKVRLKAKYT</sequence>
<protein>
    <submittedName>
        <fullName evidence="1">Uncharacterized protein</fullName>
    </submittedName>
</protein>
<gene>
    <name evidence="1" type="ORF">CLV91_0246</name>
</gene>
<comment type="caution">
    <text evidence="1">The sequence shown here is derived from an EMBL/GenBank/DDBJ whole genome shotgun (WGS) entry which is preliminary data.</text>
</comment>
<name>A0A495EC92_9FLAO</name>
<dbReference type="Proteomes" id="UP000269412">
    <property type="component" value="Unassembled WGS sequence"/>
</dbReference>
<evidence type="ECO:0000313" key="2">
    <source>
        <dbReference type="Proteomes" id="UP000269412"/>
    </source>
</evidence>